<evidence type="ECO:0000313" key="2">
    <source>
        <dbReference type="EnsemblMetazoa" id="G21961.5:cds"/>
    </source>
</evidence>
<dbReference type="EnsemblMetazoa" id="G21961.3">
    <property type="protein sequence ID" value="G21961.3:cds"/>
    <property type="gene ID" value="G21961"/>
</dbReference>
<evidence type="ECO:0000256" key="1">
    <source>
        <dbReference type="SAM" id="SignalP"/>
    </source>
</evidence>
<accession>A0A8W8K3L7</accession>
<dbReference type="EnsemblMetazoa" id="G21961.6">
    <property type="protein sequence ID" value="G21961.6:cds"/>
    <property type="gene ID" value="G21961"/>
</dbReference>
<dbReference type="EnsemblMetazoa" id="G21961.5">
    <property type="protein sequence ID" value="G21961.5:cds"/>
    <property type="gene ID" value="G21961"/>
</dbReference>
<proteinExistence type="predicted"/>
<organism evidence="2 3">
    <name type="scientific">Magallana gigas</name>
    <name type="common">Pacific oyster</name>
    <name type="synonym">Crassostrea gigas</name>
    <dbReference type="NCBI Taxonomy" id="29159"/>
    <lineage>
        <taxon>Eukaryota</taxon>
        <taxon>Metazoa</taxon>
        <taxon>Spiralia</taxon>
        <taxon>Lophotrochozoa</taxon>
        <taxon>Mollusca</taxon>
        <taxon>Bivalvia</taxon>
        <taxon>Autobranchia</taxon>
        <taxon>Pteriomorphia</taxon>
        <taxon>Ostreida</taxon>
        <taxon>Ostreoidea</taxon>
        <taxon>Ostreidae</taxon>
        <taxon>Magallana</taxon>
    </lineage>
</organism>
<dbReference type="AlphaFoldDB" id="A0A8W8K3L7"/>
<evidence type="ECO:0000313" key="3">
    <source>
        <dbReference type="Proteomes" id="UP000005408"/>
    </source>
</evidence>
<sequence>MNSLSLLCLVVLSLALLGNYVCSSEPQQFFADEDEISEPTEEQRMMINNKYQTHLMKNAFRDSGNLKRLLAQKRFSSDRQTRGGVALCLWKVCPAGPWLVQK</sequence>
<reference evidence="2" key="1">
    <citation type="submission" date="2022-08" db="UniProtKB">
        <authorList>
            <consortium name="EnsemblMetazoa"/>
        </authorList>
    </citation>
    <scope>IDENTIFICATION</scope>
    <source>
        <strain evidence="2">05x7-T-G4-1.051#20</strain>
    </source>
</reference>
<feature type="chain" id="PRO_5042431200" evidence="1">
    <location>
        <begin position="24"/>
        <end position="102"/>
    </location>
</feature>
<dbReference type="EnsemblMetazoa" id="G21961.4">
    <property type="protein sequence ID" value="G21961.4:cds"/>
    <property type="gene ID" value="G21961"/>
</dbReference>
<protein>
    <submittedName>
        <fullName evidence="2">Uncharacterized protein</fullName>
    </submittedName>
</protein>
<dbReference type="Proteomes" id="UP000005408">
    <property type="component" value="Unassembled WGS sequence"/>
</dbReference>
<dbReference type="EnsemblMetazoa" id="G21961.2">
    <property type="protein sequence ID" value="G21961.2:cds"/>
    <property type="gene ID" value="G21961"/>
</dbReference>
<dbReference type="OMA" id="EQRSMIN"/>
<keyword evidence="3" id="KW-1185">Reference proteome</keyword>
<name>A0A8W8K3L7_MAGGI</name>
<feature type="signal peptide" evidence="1">
    <location>
        <begin position="1"/>
        <end position="23"/>
    </location>
</feature>
<dbReference type="OrthoDB" id="6104461at2759"/>
<keyword evidence="1" id="KW-0732">Signal</keyword>
<dbReference type="EnsemblMetazoa" id="G21961.1">
    <property type="protein sequence ID" value="G21961.1:cds"/>
    <property type="gene ID" value="G21961"/>
</dbReference>